<dbReference type="InterPro" id="IPR050194">
    <property type="entry name" value="Glycosyltransferase_grp1"/>
</dbReference>
<dbReference type="InterPro" id="IPR001296">
    <property type="entry name" value="Glyco_trans_1"/>
</dbReference>
<dbReference type="Proteomes" id="UP000034774">
    <property type="component" value="Unassembled WGS sequence"/>
</dbReference>
<evidence type="ECO:0000259" key="2">
    <source>
        <dbReference type="Pfam" id="PF13439"/>
    </source>
</evidence>
<evidence type="ECO:0000259" key="1">
    <source>
        <dbReference type="Pfam" id="PF00534"/>
    </source>
</evidence>
<sequence length="374" mass="42808">MKILTGIDIPFIPFGGSPIICNDWYSGLPNDIQVRFLTLQPNDAKYGHWWTMKDVIFFNVEKKRRTDEFPLYVNELKVEVAKQIKSFEPDIIHCQHLNFGLSRAFVEVDNLVPKIGICHGTDVQIATRDDFFLENMKYITQRLDLLHFPAQKMADSYFRINPNLKPYVVIPHGISNRAFVKTRKVTYSRLDGALKILYAGRLTSYKGADIIVEAMKHLDDNFNLTVIGGEDELGYKQKILHEAHESNSDGRITFVDHLSQEELWKRMLHFDVMVFPSRTLEAFSLSTIEAQAMGIPVIYANAGGIEDAVGISGIQIGDNIPRVWANKLKYLRENPEILSKYQKLGFLNARKHKLSDIKSVFFKVSRDLINKSKG</sequence>
<dbReference type="EMBL" id="LBVU01000010">
    <property type="protein sequence ID" value="KKQ91374.1"/>
    <property type="molecule type" value="Genomic_DNA"/>
</dbReference>
<dbReference type="InterPro" id="IPR028098">
    <property type="entry name" value="Glyco_trans_4-like_N"/>
</dbReference>
<evidence type="ECO:0000313" key="4">
    <source>
        <dbReference type="Proteomes" id="UP000034774"/>
    </source>
</evidence>
<evidence type="ECO:0008006" key="5">
    <source>
        <dbReference type="Google" id="ProtNLM"/>
    </source>
</evidence>
<dbReference type="GO" id="GO:0016757">
    <property type="term" value="F:glycosyltransferase activity"/>
    <property type="evidence" value="ECO:0007669"/>
    <property type="project" value="InterPro"/>
</dbReference>
<dbReference type="Pfam" id="PF00534">
    <property type="entry name" value="Glycos_transf_1"/>
    <property type="match status" value="1"/>
</dbReference>
<reference evidence="3 4" key="1">
    <citation type="journal article" date="2015" name="Nature">
        <title>rRNA introns, odd ribosomes, and small enigmatic genomes across a large radiation of phyla.</title>
        <authorList>
            <person name="Brown C.T."/>
            <person name="Hug L.A."/>
            <person name="Thomas B.C."/>
            <person name="Sharon I."/>
            <person name="Castelle C.J."/>
            <person name="Singh A."/>
            <person name="Wilkins M.J."/>
            <person name="Williams K.H."/>
            <person name="Banfield J.F."/>
        </authorList>
    </citation>
    <scope>NUCLEOTIDE SEQUENCE [LARGE SCALE GENOMIC DNA]</scope>
</reference>
<protein>
    <recommendedName>
        <fullName evidence="5">Glycosyl transferase group 1</fullName>
    </recommendedName>
</protein>
<comment type="caution">
    <text evidence="3">The sequence shown here is derived from an EMBL/GenBank/DDBJ whole genome shotgun (WGS) entry which is preliminary data.</text>
</comment>
<feature type="domain" description="Glycosyl transferase family 1" evidence="1">
    <location>
        <begin position="193"/>
        <end position="340"/>
    </location>
</feature>
<dbReference type="AlphaFoldDB" id="A0A0G0NZT8"/>
<evidence type="ECO:0000313" key="3">
    <source>
        <dbReference type="EMBL" id="KKQ91374.1"/>
    </source>
</evidence>
<dbReference type="SUPFAM" id="SSF53756">
    <property type="entry name" value="UDP-Glycosyltransferase/glycogen phosphorylase"/>
    <property type="match status" value="1"/>
</dbReference>
<feature type="domain" description="Glycosyltransferase subfamily 4-like N-terminal" evidence="2">
    <location>
        <begin position="29"/>
        <end position="174"/>
    </location>
</feature>
<dbReference type="PANTHER" id="PTHR45947">
    <property type="entry name" value="SULFOQUINOVOSYL TRANSFERASE SQD2"/>
    <property type="match status" value="1"/>
</dbReference>
<dbReference type="PANTHER" id="PTHR45947:SF3">
    <property type="entry name" value="SULFOQUINOVOSYL TRANSFERASE SQD2"/>
    <property type="match status" value="1"/>
</dbReference>
<name>A0A0G0NZT8_9BACT</name>
<gene>
    <name evidence="3" type="ORF">UT17_C0010G0008</name>
</gene>
<dbReference type="Gene3D" id="3.40.50.2000">
    <property type="entry name" value="Glycogen Phosphorylase B"/>
    <property type="match status" value="2"/>
</dbReference>
<proteinExistence type="predicted"/>
<accession>A0A0G0NZT8</accession>
<dbReference type="CDD" id="cd03801">
    <property type="entry name" value="GT4_PimA-like"/>
    <property type="match status" value="1"/>
</dbReference>
<dbReference type="Pfam" id="PF13439">
    <property type="entry name" value="Glyco_transf_4"/>
    <property type="match status" value="1"/>
</dbReference>
<dbReference type="STRING" id="1618572.UT17_C0010G0008"/>
<organism evidence="3 4">
    <name type="scientific">Candidatus Woesebacteria bacterium GW2011_GWB1_39_10</name>
    <dbReference type="NCBI Taxonomy" id="1618572"/>
    <lineage>
        <taxon>Bacteria</taxon>
        <taxon>Candidatus Woeseibacteriota</taxon>
    </lineage>
</organism>